<feature type="region of interest" description="Disordered" evidence="1">
    <location>
        <begin position="1"/>
        <end position="23"/>
    </location>
</feature>
<dbReference type="AlphaFoldDB" id="A0A6M4G924"/>
<feature type="compositionally biased region" description="Basic and acidic residues" evidence="1">
    <location>
        <begin position="1"/>
        <end position="10"/>
    </location>
</feature>
<evidence type="ECO:0000313" key="3">
    <source>
        <dbReference type="Proteomes" id="UP000502611"/>
    </source>
</evidence>
<evidence type="ECO:0000313" key="2">
    <source>
        <dbReference type="EMBL" id="QJR02157.1"/>
    </source>
</evidence>
<evidence type="ECO:0000256" key="1">
    <source>
        <dbReference type="SAM" id="MobiDB-lite"/>
    </source>
</evidence>
<protein>
    <submittedName>
        <fullName evidence="2">Uncharacterized protein</fullName>
    </submittedName>
</protein>
<dbReference type="Proteomes" id="UP000502611">
    <property type="component" value="Chromosome"/>
</dbReference>
<organism evidence="2 3">
    <name type="scientific">Sphingobium yanoikuyae</name>
    <name type="common">Sphingomonas yanoikuyae</name>
    <dbReference type="NCBI Taxonomy" id="13690"/>
    <lineage>
        <taxon>Bacteria</taxon>
        <taxon>Pseudomonadati</taxon>
        <taxon>Pseudomonadota</taxon>
        <taxon>Alphaproteobacteria</taxon>
        <taxon>Sphingomonadales</taxon>
        <taxon>Sphingomonadaceae</taxon>
        <taxon>Sphingobium</taxon>
    </lineage>
</organism>
<accession>A0A6M4G924</accession>
<proteinExistence type="predicted"/>
<gene>
    <name evidence="2" type="ORF">HH800_08085</name>
</gene>
<dbReference type="EMBL" id="CP053021">
    <property type="protein sequence ID" value="QJR02157.1"/>
    <property type="molecule type" value="Genomic_DNA"/>
</dbReference>
<sequence length="109" mass="11448">MSRSPSDNRVKTPGISRWPARQPLSPSVSIAVRPAPFPPCGVGRTVGVAFNTDDGQAVLPSSPSVVAATLTVFEGQAVFRAERPVSDGGVLLFRLRRGSRGVVPGEIQP</sequence>
<reference evidence="2 3" key="1">
    <citation type="submission" date="2020-04" db="EMBL/GenBank/DDBJ databases">
        <title>The Whole Genome Analysis of High salt-tolerant Sphingobium yanoikuyae YC-XJ2 with Aryl organophosphorus flame retardants (aryl-OPFRs)-degrading capacity and characteristics of Related phosphotriesterase.</title>
        <authorList>
            <person name="Li X."/>
        </authorList>
    </citation>
    <scope>NUCLEOTIDE SEQUENCE [LARGE SCALE GENOMIC DNA]</scope>
    <source>
        <strain evidence="2 3">YC-XJ2</strain>
    </source>
</reference>
<name>A0A6M4G924_SPHYA</name>